<reference evidence="2 3" key="1">
    <citation type="submission" date="2020-04" db="EMBL/GenBank/DDBJ databases">
        <title>Perkinsus olseni comparative genomics.</title>
        <authorList>
            <person name="Bogema D.R."/>
        </authorList>
    </citation>
    <scope>NUCLEOTIDE SEQUENCE [LARGE SCALE GENOMIC DNA]</scope>
    <source>
        <strain evidence="2">00978-12</strain>
    </source>
</reference>
<evidence type="ECO:0000256" key="1">
    <source>
        <dbReference type="SAM" id="SignalP"/>
    </source>
</evidence>
<proteinExistence type="predicted"/>
<evidence type="ECO:0000313" key="3">
    <source>
        <dbReference type="Proteomes" id="UP000541610"/>
    </source>
</evidence>
<sequence>MLNVLTSCLIAAQVLATVAAFLRTGTFTHDAGRWKMIFDINKDSTVVLTFEVPGKEPFVGVPFPLSGGPLTYTLDDQGSFEAGLFEGVTLWHIGIRSLLPEANISPADLSVLTFGAFDFLSTTFEGVFEYAEPTNSRYNITLIVYDDGQLNIDVQCGNIHGARATFTVNGNEYAKLFGGHQVRPFDKRERFDEALGDICDIVPRVGIWKVSFVGFDTIYAHFGLDVLTLNFDFVAYRFPNAIHYMGGATTEVACAAHMAQLV</sequence>
<gene>
    <name evidence="2" type="ORF">FOZ60_015574</name>
</gene>
<evidence type="ECO:0000313" key="2">
    <source>
        <dbReference type="EMBL" id="KAF4679069.1"/>
    </source>
</evidence>
<dbReference type="Proteomes" id="UP000541610">
    <property type="component" value="Unassembled WGS sequence"/>
</dbReference>
<accession>A0A7J6N567</accession>
<organism evidence="2 3">
    <name type="scientific">Perkinsus olseni</name>
    <name type="common">Perkinsus atlanticus</name>
    <dbReference type="NCBI Taxonomy" id="32597"/>
    <lineage>
        <taxon>Eukaryota</taxon>
        <taxon>Sar</taxon>
        <taxon>Alveolata</taxon>
        <taxon>Perkinsozoa</taxon>
        <taxon>Perkinsea</taxon>
        <taxon>Perkinsida</taxon>
        <taxon>Perkinsidae</taxon>
        <taxon>Perkinsus</taxon>
    </lineage>
</organism>
<comment type="caution">
    <text evidence="2">The sequence shown here is derived from an EMBL/GenBank/DDBJ whole genome shotgun (WGS) entry which is preliminary data.</text>
</comment>
<protein>
    <submittedName>
        <fullName evidence="2">Uncharacterized protein</fullName>
    </submittedName>
</protein>
<dbReference type="EMBL" id="JABANP010000790">
    <property type="protein sequence ID" value="KAF4679069.1"/>
    <property type="molecule type" value="Genomic_DNA"/>
</dbReference>
<dbReference type="AlphaFoldDB" id="A0A7J6N567"/>
<keyword evidence="1" id="KW-0732">Signal</keyword>
<feature type="chain" id="PRO_5029881138" evidence="1">
    <location>
        <begin position="17"/>
        <end position="262"/>
    </location>
</feature>
<feature type="signal peptide" evidence="1">
    <location>
        <begin position="1"/>
        <end position="16"/>
    </location>
</feature>
<name>A0A7J6N567_PEROL</name>